<dbReference type="InterPro" id="IPR013154">
    <property type="entry name" value="ADH-like_N"/>
</dbReference>
<evidence type="ECO:0000313" key="9">
    <source>
        <dbReference type="Proteomes" id="UP000289200"/>
    </source>
</evidence>
<gene>
    <name evidence="8" type="primary">xylB_1</name>
    <name evidence="8" type="ORF">RHODGE_RHODGE_02767</name>
</gene>
<dbReference type="InterPro" id="IPR013149">
    <property type="entry name" value="ADH-like_C"/>
</dbReference>
<dbReference type="InterPro" id="IPR036291">
    <property type="entry name" value="NAD(P)-bd_dom_sf"/>
</dbReference>
<keyword evidence="9" id="KW-1185">Reference proteome</keyword>
<dbReference type="EMBL" id="UWOC01000150">
    <property type="protein sequence ID" value="VCU09596.1"/>
    <property type="molecule type" value="Genomic_DNA"/>
</dbReference>
<keyword evidence="2 6" id="KW-0479">Metal-binding</keyword>
<dbReference type="SUPFAM" id="SSF51735">
    <property type="entry name" value="NAD(P)-binding Rossmann-fold domains"/>
    <property type="match status" value="1"/>
</dbReference>
<dbReference type="InterPro" id="IPR020843">
    <property type="entry name" value="ER"/>
</dbReference>
<keyword evidence="4" id="KW-0560">Oxidoreductase</keyword>
<dbReference type="OrthoDB" id="9770544at2"/>
<proteinExistence type="inferred from homology"/>
<sequence>MKITAAVARATAAPLSLESLEIEAPRDGEILVRVVATGICHTDIAMRDQTYPVPQPIVLGHEGAGVVEAIGRGVGKVAPGDHVVMSYNSCGSCDSCHEHRPNYCHDFFQHNFAGVRHDGSTALRRGGEVIHANFFGQSSFATHALCHERNVVKVRNDVPLELLGPLACGIQTGAGAVINSFALRPGETIAVFGVGSVGLSAVMAARVAGATTIVAIDTNAQRLALAQTLGATHVVDAKTQDAIAAIMAATGTGTTYALETTAIPRVIRTAIESLAPRGTCGILGASTLDTEITLNAMHLMTAGRSLRGIIEGDSTPDVFVPRLIELFRQGRFPFDKLVTFYPFDRINDAIHDAETGKVVKPIVRM</sequence>
<dbReference type="Gene3D" id="3.40.50.720">
    <property type="entry name" value="NAD(P)-binding Rossmann-like Domain"/>
    <property type="match status" value="1"/>
</dbReference>
<evidence type="ECO:0000256" key="5">
    <source>
        <dbReference type="ARBA" id="ARBA00023027"/>
    </source>
</evidence>
<dbReference type="PANTHER" id="PTHR43880">
    <property type="entry name" value="ALCOHOL DEHYDROGENASE"/>
    <property type="match status" value="1"/>
</dbReference>
<organism evidence="8 9">
    <name type="scientific">Rhodoplanes serenus</name>
    <dbReference type="NCBI Taxonomy" id="200615"/>
    <lineage>
        <taxon>Bacteria</taxon>
        <taxon>Pseudomonadati</taxon>
        <taxon>Pseudomonadota</taxon>
        <taxon>Alphaproteobacteria</taxon>
        <taxon>Hyphomicrobiales</taxon>
        <taxon>Nitrobacteraceae</taxon>
        <taxon>Rhodoplanes</taxon>
    </lineage>
</organism>
<evidence type="ECO:0000256" key="3">
    <source>
        <dbReference type="ARBA" id="ARBA00022833"/>
    </source>
</evidence>
<dbReference type="CDD" id="cd08278">
    <property type="entry name" value="benzyl_alcohol_DH"/>
    <property type="match status" value="1"/>
</dbReference>
<evidence type="ECO:0000256" key="2">
    <source>
        <dbReference type="ARBA" id="ARBA00022723"/>
    </source>
</evidence>
<dbReference type="GO" id="GO:0046294">
    <property type="term" value="P:formaldehyde catabolic process"/>
    <property type="evidence" value="ECO:0007669"/>
    <property type="project" value="TreeGrafter"/>
</dbReference>
<evidence type="ECO:0000256" key="4">
    <source>
        <dbReference type="ARBA" id="ARBA00023002"/>
    </source>
</evidence>
<dbReference type="SMART" id="SM00829">
    <property type="entry name" value="PKS_ER"/>
    <property type="match status" value="1"/>
</dbReference>
<evidence type="ECO:0000259" key="7">
    <source>
        <dbReference type="SMART" id="SM00829"/>
    </source>
</evidence>
<dbReference type="Proteomes" id="UP000289200">
    <property type="component" value="Unassembled WGS sequence"/>
</dbReference>
<dbReference type="PROSITE" id="PS00059">
    <property type="entry name" value="ADH_ZINC"/>
    <property type="match status" value="1"/>
</dbReference>
<evidence type="ECO:0000313" key="8">
    <source>
        <dbReference type="EMBL" id="VCU09596.1"/>
    </source>
</evidence>
<dbReference type="FunFam" id="3.40.50.720:FF:000003">
    <property type="entry name" value="S-(hydroxymethyl)glutathione dehydrogenase"/>
    <property type="match status" value="1"/>
</dbReference>
<evidence type="ECO:0000256" key="1">
    <source>
        <dbReference type="ARBA" id="ARBA00001947"/>
    </source>
</evidence>
<comment type="caution">
    <text evidence="8">The sequence shown here is derived from an EMBL/GenBank/DDBJ whole genome shotgun (WGS) entry which is preliminary data.</text>
</comment>
<dbReference type="InterPro" id="IPR011032">
    <property type="entry name" value="GroES-like_sf"/>
</dbReference>
<keyword evidence="3 6" id="KW-0862">Zinc</keyword>
<dbReference type="GO" id="GO:0005829">
    <property type="term" value="C:cytosol"/>
    <property type="evidence" value="ECO:0007669"/>
    <property type="project" value="TreeGrafter"/>
</dbReference>
<dbReference type="GO" id="GO:0008270">
    <property type="term" value="F:zinc ion binding"/>
    <property type="evidence" value="ECO:0007669"/>
    <property type="project" value="InterPro"/>
</dbReference>
<name>A0A3S4B1X0_9BRAD</name>
<reference evidence="9" key="1">
    <citation type="submission" date="2018-10" db="EMBL/GenBank/DDBJ databases">
        <authorList>
            <person name="Peiro R."/>
            <person name="Begona"/>
            <person name="Cbmso G."/>
            <person name="Lopez M."/>
            <person name="Gonzalez S."/>
            <person name="Sacristan E."/>
            <person name="Castillo E."/>
        </authorList>
    </citation>
    <scope>NUCLEOTIDE SEQUENCE [LARGE SCALE GENOMIC DNA]</scope>
</reference>
<comment type="similarity">
    <text evidence="6">Belongs to the zinc-containing alcohol dehydrogenase family.</text>
</comment>
<dbReference type="SUPFAM" id="SSF50129">
    <property type="entry name" value="GroES-like"/>
    <property type="match status" value="1"/>
</dbReference>
<dbReference type="Gene3D" id="3.90.180.10">
    <property type="entry name" value="Medium-chain alcohol dehydrogenases, catalytic domain"/>
    <property type="match status" value="1"/>
</dbReference>
<dbReference type="RefSeq" id="WP_129609434.1">
    <property type="nucleotide sequence ID" value="NZ_UWOC01000150.1"/>
</dbReference>
<dbReference type="InterPro" id="IPR002328">
    <property type="entry name" value="ADH_Zn_CS"/>
</dbReference>
<keyword evidence="5" id="KW-0520">NAD</keyword>
<protein>
    <submittedName>
        <fullName evidence="8">Aryl-alcohol dehydrogenase</fullName>
    </submittedName>
</protein>
<accession>A0A3S4B1X0</accession>
<comment type="cofactor">
    <cofactor evidence="1 6">
        <name>Zn(2+)</name>
        <dbReference type="ChEBI" id="CHEBI:29105"/>
    </cofactor>
</comment>
<dbReference type="Pfam" id="PF08240">
    <property type="entry name" value="ADH_N"/>
    <property type="match status" value="1"/>
</dbReference>
<dbReference type="PANTHER" id="PTHR43880:SF12">
    <property type="entry name" value="ALCOHOL DEHYDROGENASE CLASS-3"/>
    <property type="match status" value="1"/>
</dbReference>
<feature type="domain" description="Enoyl reductase (ER)" evidence="7">
    <location>
        <begin position="10"/>
        <end position="363"/>
    </location>
</feature>
<dbReference type="GO" id="GO:0051903">
    <property type="term" value="F:S-(hydroxymethyl)glutathione dehydrogenase [NAD(P)+] activity"/>
    <property type="evidence" value="ECO:0007669"/>
    <property type="project" value="TreeGrafter"/>
</dbReference>
<evidence type="ECO:0000256" key="6">
    <source>
        <dbReference type="RuleBase" id="RU361277"/>
    </source>
</evidence>
<dbReference type="AlphaFoldDB" id="A0A3S4B1X0"/>
<dbReference type="Pfam" id="PF00107">
    <property type="entry name" value="ADH_zinc_N"/>
    <property type="match status" value="1"/>
</dbReference>